<sequence>AHRWTWNEGQQLRSRYVSFDLNALIQVAEEAAGDDAVCVNITKSPEENFNKVFLVTMRDGKEVIVKIPNPNAGLGGYGTASEVVTMKYARENLDLLVPRVLSYCSRVDRSKLGAEYIVMEKVRGVELGRVCGRVLRVGRSCLL</sequence>
<evidence type="ECO:0000256" key="6">
    <source>
        <dbReference type="ARBA" id="ARBA00031849"/>
    </source>
</evidence>
<organism evidence="7 8">
    <name type="scientific">Aspergillus glaucus CBS 516.65</name>
    <dbReference type="NCBI Taxonomy" id="1160497"/>
    <lineage>
        <taxon>Eukaryota</taxon>
        <taxon>Fungi</taxon>
        <taxon>Dikarya</taxon>
        <taxon>Ascomycota</taxon>
        <taxon>Pezizomycotina</taxon>
        <taxon>Eurotiomycetes</taxon>
        <taxon>Eurotiomycetidae</taxon>
        <taxon>Eurotiales</taxon>
        <taxon>Aspergillaceae</taxon>
        <taxon>Aspergillus</taxon>
        <taxon>Aspergillus subgen. Aspergillus</taxon>
    </lineage>
</organism>
<dbReference type="GeneID" id="34457497"/>
<evidence type="ECO:0000256" key="3">
    <source>
        <dbReference type="ARBA" id="ARBA00016197"/>
    </source>
</evidence>
<dbReference type="InterPro" id="IPR011009">
    <property type="entry name" value="Kinase-like_dom_sf"/>
</dbReference>
<feature type="non-terminal residue" evidence="7">
    <location>
        <position position="1"/>
    </location>
</feature>
<name>A0A1L9VAH6_ASPGL</name>
<dbReference type="SUPFAM" id="SSF56112">
    <property type="entry name" value="Protein kinase-like (PK-like)"/>
    <property type="match status" value="1"/>
</dbReference>
<dbReference type="PANTHER" id="PTHR36091">
    <property type="entry name" value="ALTERED INHERITANCE OF MITOCHONDRIA PROTEIN 9, MITOCHONDRIAL"/>
    <property type="match status" value="1"/>
</dbReference>
<proteinExistence type="inferred from homology"/>
<keyword evidence="8" id="KW-1185">Reference proteome</keyword>
<dbReference type="InterPro" id="IPR051035">
    <property type="entry name" value="Mito_inheritance_9"/>
</dbReference>
<dbReference type="AlphaFoldDB" id="A0A1L9VAH6"/>
<dbReference type="GO" id="GO:0005739">
    <property type="term" value="C:mitochondrion"/>
    <property type="evidence" value="ECO:0007669"/>
    <property type="project" value="UniProtKB-SubCell"/>
</dbReference>
<dbReference type="OrthoDB" id="2968323at2759"/>
<keyword evidence="5" id="KW-0496">Mitochondrion</keyword>
<evidence type="ECO:0000256" key="4">
    <source>
        <dbReference type="ARBA" id="ARBA00022946"/>
    </source>
</evidence>
<evidence type="ECO:0000256" key="5">
    <source>
        <dbReference type="ARBA" id="ARBA00023128"/>
    </source>
</evidence>
<dbReference type="PANTHER" id="PTHR36091:SF1">
    <property type="entry name" value="ALTERED INHERITANCE OF MITOCHONDRIA PROTEIN 9, MITOCHONDRIAL"/>
    <property type="match status" value="1"/>
</dbReference>
<comment type="similarity">
    <text evidence="2">Belongs to the AIM9 family.</text>
</comment>
<keyword evidence="4" id="KW-0809">Transit peptide</keyword>
<protein>
    <recommendedName>
        <fullName evidence="3">Altered inheritance of mitochondria protein 9, mitochondrial</fullName>
    </recommendedName>
    <alternativeName>
        <fullName evidence="6">Found in mitochondrial proteome protein 29</fullName>
    </alternativeName>
</protein>
<dbReference type="VEuPathDB" id="FungiDB:ASPGLDRAFT_133742"/>
<evidence type="ECO:0000256" key="1">
    <source>
        <dbReference type="ARBA" id="ARBA00004173"/>
    </source>
</evidence>
<dbReference type="Proteomes" id="UP000184300">
    <property type="component" value="Unassembled WGS sequence"/>
</dbReference>
<gene>
    <name evidence="7" type="ORF">ASPGLDRAFT_133742</name>
</gene>
<accession>A0A1L9VAH6</accession>
<evidence type="ECO:0000256" key="2">
    <source>
        <dbReference type="ARBA" id="ARBA00005543"/>
    </source>
</evidence>
<comment type="subcellular location">
    <subcellularLocation>
        <location evidence="1">Mitochondrion</location>
    </subcellularLocation>
</comment>
<reference evidence="8" key="1">
    <citation type="journal article" date="2017" name="Genome Biol.">
        <title>Comparative genomics reveals high biological diversity and specific adaptations in the industrially and medically important fungal genus Aspergillus.</title>
        <authorList>
            <person name="de Vries R.P."/>
            <person name="Riley R."/>
            <person name="Wiebenga A."/>
            <person name="Aguilar-Osorio G."/>
            <person name="Amillis S."/>
            <person name="Uchima C.A."/>
            <person name="Anderluh G."/>
            <person name="Asadollahi M."/>
            <person name="Askin M."/>
            <person name="Barry K."/>
            <person name="Battaglia E."/>
            <person name="Bayram O."/>
            <person name="Benocci T."/>
            <person name="Braus-Stromeyer S.A."/>
            <person name="Caldana C."/>
            <person name="Canovas D."/>
            <person name="Cerqueira G.C."/>
            <person name="Chen F."/>
            <person name="Chen W."/>
            <person name="Choi C."/>
            <person name="Clum A."/>
            <person name="Dos Santos R.A."/>
            <person name="Damasio A.R."/>
            <person name="Diallinas G."/>
            <person name="Emri T."/>
            <person name="Fekete E."/>
            <person name="Flipphi M."/>
            <person name="Freyberg S."/>
            <person name="Gallo A."/>
            <person name="Gournas C."/>
            <person name="Habgood R."/>
            <person name="Hainaut M."/>
            <person name="Harispe M.L."/>
            <person name="Henrissat B."/>
            <person name="Hilden K.S."/>
            <person name="Hope R."/>
            <person name="Hossain A."/>
            <person name="Karabika E."/>
            <person name="Karaffa L."/>
            <person name="Karanyi Z."/>
            <person name="Krasevec N."/>
            <person name="Kuo A."/>
            <person name="Kusch H."/>
            <person name="LaButti K."/>
            <person name="Lagendijk E.L."/>
            <person name="Lapidus A."/>
            <person name="Levasseur A."/>
            <person name="Lindquist E."/>
            <person name="Lipzen A."/>
            <person name="Logrieco A.F."/>
            <person name="MacCabe A."/>
            <person name="Maekelae M.R."/>
            <person name="Malavazi I."/>
            <person name="Melin P."/>
            <person name="Meyer V."/>
            <person name="Mielnichuk N."/>
            <person name="Miskei M."/>
            <person name="Molnar A.P."/>
            <person name="Mule G."/>
            <person name="Ngan C.Y."/>
            <person name="Orejas M."/>
            <person name="Orosz E."/>
            <person name="Ouedraogo J.P."/>
            <person name="Overkamp K.M."/>
            <person name="Park H.-S."/>
            <person name="Perrone G."/>
            <person name="Piumi F."/>
            <person name="Punt P.J."/>
            <person name="Ram A.F."/>
            <person name="Ramon A."/>
            <person name="Rauscher S."/>
            <person name="Record E."/>
            <person name="Riano-Pachon D.M."/>
            <person name="Robert V."/>
            <person name="Roehrig J."/>
            <person name="Ruller R."/>
            <person name="Salamov A."/>
            <person name="Salih N.S."/>
            <person name="Samson R.A."/>
            <person name="Sandor E."/>
            <person name="Sanguinetti M."/>
            <person name="Schuetze T."/>
            <person name="Sepcic K."/>
            <person name="Shelest E."/>
            <person name="Sherlock G."/>
            <person name="Sophianopoulou V."/>
            <person name="Squina F.M."/>
            <person name="Sun H."/>
            <person name="Susca A."/>
            <person name="Todd R.B."/>
            <person name="Tsang A."/>
            <person name="Unkles S.E."/>
            <person name="van de Wiele N."/>
            <person name="van Rossen-Uffink D."/>
            <person name="Oliveira J.V."/>
            <person name="Vesth T.C."/>
            <person name="Visser J."/>
            <person name="Yu J.-H."/>
            <person name="Zhou M."/>
            <person name="Andersen M.R."/>
            <person name="Archer D.B."/>
            <person name="Baker S.E."/>
            <person name="Benoit I."/>
            <person name="Brakhage A.A."/>
            <person name="Braus G.H."/>
            <person name="Fischer R."/>
            <person name="Frisvad J.C."/>
            <person name="Goldman G.H."/>
            <person name="Houbraken J."/>
            <person name="Oakley B."/>
            <person name="Pocsi I."/>
            <person name="Scazzocchio C."/>
            <person name="Seiboth B."/>
            <person name="vanKuyk P.A."/>
            <person name="Wortman J."/>
            <person name="Dyer P.S."/>
            <person name="Grigoriev I.V."/>
        </authorList>
    </citation>
    <scope>NUCLEOTIDE SEQUENCE [LARGE SCALE GENOMIC DNA]</scope>
    <source>
        <strain evidence="8">CBS 516.65</strain>
    </source>
</reference>
<dbReference type="EMBL" id="KV878908">
    <property type="protein sequence ID" value="OJJ80889.1"/>
    <property type="molecule type" value="Genomic_DNA"/>
</dbReference>
<evidence type="ECO:0000313" key="8">
    <source>
        <dbReference type="Proteomes" id="UP000184300"/>
    </source>
</evidence>
<evidence type="ECO:0000313" key="7">
    <source>
        <dbReference type="EMBL" id="OJJ80889.1"/>
    </source>
</evidence>
<dbReference type="RefSeq" id="XP_022397587.1">
    <property type="nucleotide sequence ID" value="XM_022541236.1"/>
</dbReference>